<dbReference type="PANTHER" id="PTHR46761:SF2">
    <property type="entry name" value="RAN GTPASE-ACTIVATING PROTEIN 1"/>
    <property type="match status" value="1"/>
</dbReference>
<proteinExistence type="predicted"/>
<dbReference type="InterPro" id="IPR032675">
    <property type="entry name" value="LRR_dom_sf"/>
</dbReference>
<gene>
    <name evidence="1" type="ORF">TTHERM_00241980</name>
</gene>
<dbReference type="PANTHER" id="PTHR46761">
    <property type="entry name" value="RAN GTPASE-ACTIVATING PROTEIN 1"/>
    <property type="match status" value="1"/>
</dbReference>
<dbReference type="InterPro" id="IPR045203">
    <property type="entry name" value="RanGAP1/2"/>
</dbReference>
<dbReference type="GeneID" id="7825324"/>
<dbReference type="Gene3D" id="3.80.10.10">
    <property type="entry name" value="Ribonuclease Inhibitor"/>
    <property type="match status" value="2"/>
</dbReference>
<accession>I7MME1</accession>
<dbReference type="Proteomes" id="UP000009168">
    <property type="component" value="Unassembled WGS sequence"/>
</dbReference>
<dbReference type="AlphaFoldDB" id="I7MME1"/>
<dbReference type="SUPFAM" id="SSF52047">
    <property type="entry name" value="RNI-like"/>
    <property type="match status" value="3"/>
</dbReference>
<dbReference type="GO" id="GO:0005096">
    <property type="term" value="F:GTPase activator activity"/>
    <property type="evidence" value="ECO:0007669"/>
    <property type="project" value="InterPro"/>
</dbReference>
<name>I7MME1_TETTS</name>
<evidence type="ECO:0000313" key="2">
    <source>
        <dbReference type="Proteomes" id="UP000009168"/>
    </source>
</evidence>
<keyword evidence="2" id="KW-1185">Reference proteome</keyword>
<organism evidence="1 2">
    <name type="scientific">Tetrahymena thermophila (strain SB210)</name>
    <dbReference type="NCBI Taxonomy" id="312017"/>
    <lineage>
        <taxon>Eukaryota</taxon>
        <taxon>Sar</taxon>
        <taxon>Alveolata</taxon>
        <taxon>Ciliophora</taxon>
        <taxon>Intramacronucleata</taxon>
        <taxon>Oligohymenophorea</taxon>
        <taxon>Hymenostomatida</taxon>
        <taxon>Tetrahymenina</taxon>
        <taxon>Tetrahymenidae</taxon>
        <taxon>Tetrahymena</taxon>
    </lineage>
</organism>
<dbReference type="RefSeq" id="XP_001024922.3">
    <property type="nucleotide sequence ID" value="XM_001024922.3"/>
</dbReference>
<protein>
    <submittedName>
        <fullName evidence="1">Uncharacterized protein</fullName>
    </submittedName>
</protein>
<dbReference type="KEGG" id="tet:TTHERM_00241980"/>
<evidence type="ECO:0000313" key="1">
    <source>
        <dbReference type="EMBL" id="EAS04677.3"/>
    </source>
</evidence>
<sequence length="1101" mass="128068">MSLQKVVKLQIKSYFAECLGEIFSVLRYLPHGIVYSLGSQLRILNILISSKYCKNLTITPHFFNVFRQRLNSQGNEIQIETGHYKTKLNDQDEVIDDRIWLQMDIETSVNRSDKRNTQPSNSTFNESQLLEVLQPQTFMDVFTSQQMRRFIMISESIQFLFQSVPFIIIEIINNQMTQTWLSVDETYIPNLAIFILACIQVTFTLNIFIDLLITEDSILYLKMQDLLKYYDEQFKKGANVHPLISIPQIPSEFVFLDIKDAFLFNNINQKFKDRIKYLKYLISKQPDLFQHYITLLGQYKCNNLKRIQFDLKQNQLNDQSIDHMISKSFETLTKCEQLIDVSFDFSQNEITKAGSQKLTTYISKRFKLQNLEIIFSKNNILLQEAYESLNSFKEYLNVKETKIVWSDHYQTENILSKKSLIENESVYVLLYRGSHPLEKYKEMIDKHQSFHLDIQIDELQADLIYNFSKLKINDARYSVCSHIEDKRSFTIYSDLRKIKYEEKLKSLQHHNNISNGVFIFDLQCLLLSSKDNINSDSLERLALQLNQLQKYQAIVLDLTSFNINFDFIPSFASTFKEDSAIKKQVHLYINYESINYESVEQLLKIQNDSVNLPNSSENDRRILIFTKQKNLSESQIINMIQSFRNLKDLTSIYLNLPNIEQNGISLLSQNLEHLQSLKGLELILGNCGIKIEGINKIAQSLKNFKNLNNLGIDIEFFQLKENGVASFCQGIEELINLNRLFLRIDHGSIGNSGLVTLSKSIEKLQNIKDLILFLGANSFSIEGIQSLSHSLCTLQNLQQLSLDMNSTNIGQDGLIEILQVIQKNKLLQQFTLKAHYGSIFKSELSHNIQECLKESQLNKIVLDLFGNKITNDGFISITNGLCELKKLEDLSLLLSDCEIQTEGLDYFSSQLNKLEKLTIIDLDFRNNRLNRTSIQKISQALSEIKKLKKINLNLRNTYLTEFPFSCLVENLCILTQIETLHLDLGENEFLTSPMKNLQIKSQNITSLRFLKVVMEQSQFLNKDLDYLSNFLSQNNQLFELSINISGVYIEPERVQNLLNTFEDFNSKLIKLVLKIDQSLMNDIQYIYERLKNRKIDFQILH</sequence>
<reference evidence="2" key="1">
    <citation type="journal article" date="2006" name="PLoS Biol.">
        <title>Macronuclear genome sequence of the ciliate Tetrahymena thermophila, a model eukaryote.</title>
        <authorList>
            <person name="Eisen J.A."/>
            <person name="Coyne R.S."/>
            <person name="Wu M."/>
            <person name="Wu D."/>
            <person name="Thiagarajan M."/>
            <person name="Wortman J.R."/>
            <person name="Badger J.H."/>
            <person name="Ren Q."/>
            <person name="Amedeo P."/>
            <person name="Jones K.M."/>
            <person name="Tallon L.J."/>
            <person name="Delcher A.L."/>
            <person name="Salzberg S.L."/>
            <person name="Silva J.C."/>
            <person name="Haas B.J."/>
            <person name="Majoros W.H."/>
            <person name="Farzad M."/>
            <person name="Carlton J.M."/>
            <person name="Smith R.K. Jr."/>
            <person name="Garg J."/>
            <person name="Pearlman R.E."/>
            <person name="Karrer K.M."/>
            <person name="Sun L."/>
            <person name="Manning G."/>
            <person name="Elde N.C."/>
            <person name="Turkewitz A.P."/>
            <person name="Asai D.J."/>
            <person name="Wilkes D.E."/>
            <person name="Wang Y."/>
            <person name="Cai H."/>
            <person name="Collins K."/>
            <person name="Stewart B.A."/>
            <person name="Lee S.R."/>
            <person name="Wilamowska K."/>
            <person name="Weinberg Z."/>
            <person name="Ruzzo W.L."/>
            <person name="Wloga D."/>
            <person name="Gaertig J."/>
            <person name="Frankel J."/>
            <person name="Tsao C.-C."/>
            <person name="Gorovsky M.A."/>
            <person name="Keeling P.J."/>
            <person name="Waller R.F."/>
            <person name="Patron N.J."/>
            <person name="Cherry J.M."/>
            <person name="Stover N.A."/>
            <person name="Krieger C.J."/>
            <person name="del Toro C."/>
            <person name="Ryder H.F."/>
            <person name="Williamson S.C."/>
            <person name="Barbeau R.A."/>
            <person name="Hamilton E.P."/>
            <person name="Orias E."/>
        </authorList>
    </citation>
    <scope>NUCLEOTIDE SEQUENCE [LARGE SCALE GENOMIC DNA]</scope>
    <source>
        <strain evidence="2">SB210</strain>
    </source>
</reference>
<dbReference type="EMBL" id="GG662443">
    <property type="protein sequence ID" value="EAS04677.3"/>
    <property type="molecule type" value="Genomic_DNA"/>
</dbReference>
<dbReference type="InParanoid" id="I7MME1"/>